<dbReference type="InterPro" id="IPR027417">
    <property type="entry name" value="P-loop_NTPase"/>
</dbReference>
<accession>A0A7S4QE85</accession>
<dbReference type="PANTHER" id="PTHR32301">
    <property type="entry name" value="COUNTIN RECEPTOR CNR3-RELATED"/>
    <property type="match status" value="1"/>
</dbReference>
<dbReference type="PANTHER" id="PTHR32301:SF6">
    <property type="entry name" value="GOLVESIN-RELATED"/>
    <property type="match status" value="1"/>
</dbReference>
<keyword evidence="1" id="KW-1133">Transmembrane helix</keyword>
<dbReference type="AlphaFoldDB" id="A0A7S4QE85"/>
<gene>
    <name evidence="2" type="ORF">DBRI00130_LOCUS1541</name>
</gene>
<proteinExistence type="predicted"/>
<protein>
    <submittedName>
        <fullName evidence="2">Uncharacterized protein</fullName>
    </submittedName>
</protein>
<dbReference type="Gene3D" id="3.40.50.300">
    <property type="entry name" value="P-loop containing nucleotide triphosphate hydrolases"/>
    <property type="match status" value="1"/>
</dbReference>
<feature type="transmembrane region" description="Helical" evidence="1">
    <location>
        <begin position="74"/>
        <end position="90"/>
    </location>
</feature>
<reference evidence="2" key="1">
    <citation type="submission" date="2021-01" db="EMBL/GenBank/DDBJ databases">
        <authorList>
            <person name="Corre E."/>
            <person name="Pelletier E."/>
            <person name="Niang G."/>
            <person name="Scheremetjew M."/>
            <person name="Finn R."/>
            <person name="Kale V."/>
            <person name="Holt S."/>
            <person name="Cochrane G."/>
            <person name="Meng A."/>
            <person name="Brown T."/>
            <person name="Cohen L."/>
        </authorList>
    </citation>
    <scope>NUCLEOTIDE SEQUENCE</scope>
    <source>
        <strain evidence="2">GSO104</strain>
    </source>
</reference>
<organism evidence="2">
    <name type="scientific">Ditylum brightwellii</name>
    <dbReference type="NCBI Taxonomy" id="49249"/>
    <lineage>
        <taxon>Eukaryota</taxon>
        <taxon>Sar</taxon>
        <taxon>Stramenopiles</taxon>
        <taxon>Ochrophyta</taxon>
        <taxon>Bacillariophyta</taxon>
        <taxon>Mediophyceae</taxon>
        <taxon>Lithodesmiophycidae</taxon>
        <taxon>Lithodesmiales</taxon>
        <taxon>Lithodesmiaceae</taxon>
        <taxon>Ditylum</taxon>
    </lineage>
</organism>
<name>A0A7S4QE85_9STRA</name>
<keyword evidence="1" id="KW-0472">Membrane</keyword>
<keyword evidence="1" id="KW-0812">Transmembrane</keyword>
<dbReference type="EMBL" id="HBNS01001922">
    <property type="protein sequence ID" value="CAE4580980.1"/>
    <property type="molecule type" value="Transcribed_RNA"/>
</dbReference>
<sequence length="415" mass="47071">MTEAVTSSLRKMVRTSSLRKIVRSSSLRKVVENFENGDENDACPEEEMKLVLENDQLSSSNSLAKRRIRFGRKVVLGATAVVFMVGISSFDHGIPTSSSIDRLDTGEIPHNMVLKLADVMDPILGTDTPLLWGTTMLDTIFAQRYYGQCIGIVQASMSHPSGPLSDVLDEMSLDVFANSENGRLSVNVDMSTYSGIERAKKLGLAQSKLADIIISPHLHDTIHIFDVYHKGRFFAFFEHPVKRTASVFFYNRSMNRLQQYGSEYQREDDESMRSALFDHTSNGGGEQNRLVQTLTHKMGQKATLADIAVAKDVLRRKCIVGLTSNFDGSLKRFNHYFGWDQRMENQLNNDKGSERDCSQEVIDRRASDYNFNFPQIDEGTPLWDEIEKANELDMELYRYILELFEEQSSMFSSVM</sequence>
<evidence type="ECO:0000313" key="2">
    <source>
        <dbReference type="EMBL" id="CAE4580980.1"/>
    </source>
</evidence>
<dbReference type="InterPro" id="IPR053259">
    <property type="entry name" value="Golvesin-related_Golgi"/>
</dbReference>
<evidence type="ECO:0000256" key="1">
    <source>
        <dbReference type="SAM" id="Phobius"/>
    </source>
</evidence>